<dbReference type="InterPro" id="IPR010718">
    <property type="entry name" value="DUF1294"/>
</dbReference>
<keyword evidence="1" id="KW-0812">Transmembrane</keyword>
<organism evidence="2 3">
    <name type="scientific">Ruegeria meonggei</name>
    <dbReference type="NCBI Taxonomy" id="1446476"/>
    <lineage>
        <taxon>Bacteria</taxon>
        <taxon>Pseudomonadati</taxon>
        <taxon>Pseudomonadota</taxon>
        <taxon>Alphaproteobacteria</taxon>
        <taxon>Rhodobacterales</taxon>
        <taxon>Roseobacteraceae</taxon>
        <taxon>Ruegeria</taxon>
    </lineage>
</organism>
<proteinExistence type="predicted"/>
<gene>
    <name evidence="2" type="ORF">RUM8411_02875</name>
</gene>
<dbReference type="AlphaFoldDB" id="A0A1X6ZQS6"/>
<feature type="transmembrane region" description="Helical" evidence="1">
    <location>
        <begin position="6"/>
        <end position="26"/>
    </location>
</feature>
<evidence type="ECO:0000256" key="1">
    <source>
        <dbReference type="SAM" id="Phobius"/>
    </source>
</evidence>
<feature type="transmembrane region" description="Helical" evidence="1">
    <location>
        <begin position="68"/>
        <end position="85"/>
    </location>
</feature>
<accession>A0A1X6ZQS6</accession>
<evidence type="ECO:0000313" key="3">
    <source>
        <dbReference type="Proteomes" id="UP000193778"/>
    </source>
</evidence>
<evidence type="ECO:0008006" key="4">
    <source>
        <dbReference type="Google" id="ProtNLM"/>
    </source>
</evidence>
<protein>
    <recommendedName>
        <fullName evidence="4">DUF1294 domain-containing protein</fullName>
    </recommendedName>
</protein>
<dbReference type="Proteomes" id="UP000193778">
    <property type="component" value="Unassembled WGS sequence"/>
</dbReference>
<name>A0A1X6ZQS6_9RHOB</name>
<keyword evidence="3" id="KW-1185">Reference proteome</keyword>
<evidence type="ECO:0000313" key="2">
    <source>
        <dbReference type="EMBL" id="SLN58777.1"/>
    </source>
</evidence>
<dbReference type="Pfam" id="PF06961">
    <property type="entry name" value="DUF1294"/>
    <property type="match status" value="1"/>
</dbReference>
<reference evidence="3" key="1">
    <citation type="submission" date="2017-03" db="EMBL/GenBank/DDBJ databases">
        <authorList>
            <person name="Rodrigo-Torres L."/>
            <person name="Arahal R.D."/>
            <person name="Lucena T."/>
        </authorList>
    </citation>
    <scope>NUCLEOTIDE SEQUENCE [LARGE SCALE GENOMIC DNA]</scope>
    <source>
        <strain evidence="3">CECT 8411</strain>
    </source>
</reference>
<dbReference type="OrthoDB" id="72963at2"/>
<keyword evidence="1" id="KW-0472">Membrane</keyword>
<sequence length="94" mass="10887">MWIAVIYLWAVNGLTLLAFGWDKMQARRRKRRVPERRLLWLAALGGSPSAVLGRWIFGHKTRKTRFTVWLFAIVLVQGTACYVTLDQMPGLWAQ</sequence>
<keyword evidence="1" id="KW-1133">Transmembrane helix</keyword>
<dbReference type="EMBL" id="FWFP01000008">
    <property type="protein sequence ID" value="SLN58777.1"/>
    <property type="molecule type" value="Genomic_DNA"/>
</dbReference>